<gene>
    <name evidence="2" type="ORF">GCM10011395_19920</name>
</gene>
<dbReference type="InterPro" id="IPR002931">
    <property type="entry name" value="Transglutaminase-like"/>
</dbReference>
<dbReference type="Pfam" id="PF01841">
    <property type="entry name" value="Transglut_core"/>
    <property type="match status" value="1"/>
</dbReference>
<sequence>MRLSIDVMLDYTIDGEADVLLLIEAAKGADQRLELQDLRVYSPEPLRAVPGEDGIGQRCWARGKGAFRAEYKAVVEILRTPVDFSSLGDTPIRLMPPETIPYLLPSRYCESDRLEGFVTQEFGGLAAGPLATALTAWVAEHLTYASGASSGTTTALMTFAERRGVCRDYAHLLVALARAGGIPARCVSAYAPGVDPPDFHAVAELWIGGGWHLVDATRMASCGNLVRVAVGRDATDIAFMTVFGGATLNQQTVSVTPL</sequence>
<name>A0ABQ1GTL6_9SPHN</name>
<comment type="caution">
    <text evidence="2">The sequence shown here is derived from an EMBL/GenBank/DDBJ whole genome shotgun (WGS) entry which is preliminary data.</text>
</comment>
<dbReference type="EMBL" id="BMDW01000010">
    <property type="protein sequence ID" value="GGA49584.1"/>
    <property type="molecule type" value="Genomic_DNA"/>
</dbReference>
<dbReference type="Proteomes" id="UP000618591">
    <property type="component" value="Unassembled WGS sequence"/>
</dbReference>
<evidence type="ECO:0000259" key="1">
    <source>
        <dbReference type="SMART" id="SM00460"/>
    </source>
</evidence>
<dbReference type="SMART" id="SM00460">
    <property type="entry name" value="TGc"/>
    <property type="match status" value="1"/>
</dbReference>
<evidence type="ECO:0000313" key="2">
    <source>
        <dbReference type="EMBL" id="GGA49584.1"/>
    </source>
</evidence>
<reference evidence="3" key="1">
    <citation type="journal article" date="2019" name="Int. J. Syst. Evol. Microbiol.">
        <title>The Global Catalogue of Microorganisms (GCM) 10K type strain sequencing project: providing services to taxonomists for standard genome sequencing and annotation.</title>
        <authorList>
            <consortium name="The Broad Institute Genomics Platform"/>
            <consortium name="The Broad Institute Genome Sequencing Center for Infectious Disease"/>
            <person name="Wu L."/>
            <person name="Ma J."/>
        </authorList>
    </citation>
    <scope>NUCLEOTIDE SEQUENCE [LARGE SCALE GENOMIC DNA]</scope>
    <source>
        <strain evidence="3">CGMCC 1.10106</strain>
    </source>
</reference>
<organism evidence="2 3">
    <name type="scientific">Sphingomonas psychrolutea</name>
    <dbReference type="NCBI Taxonomy" id="1259676"/>
    <lineage>
        <taxon>Bacteria</taxon>
        <taxon>Pseudomonadati</taxon>
        <taxon>Pseudomonadota</taxon>
        <taxon>Alphaproteobacteria</taxon>
        <taxon>Sphingomonadales</taxon>
        <taxon>Sphingomonadaceae</taxon>
        <taxon>Sphingomonas</taxon>
    </lineage>
</organism>
<dbReference type="RefSeq" id="WP_188447003.1">
    <property type="nucleotide sequence ID" value="NZ_BMDW01000010.1"/>
</dbReference>
<dbReference type="SUPFAM" id="SSF54001">
    <property type="entry name" value="Cysteine proteinases"/>
    <property type="match status" value="1"/>
</dbReference>
<protein>
    <recommendedName>
        <fullName evidence="1">Transglutaminase-like domain-containing protein</fullName>
    </recommendedName>
</protein>
<accession>A0ABQ1GTL6</accession>
<dbReference type="Gene3D" id="2.60.40.2250">
    <property type="match status" value="1"/>
</dbReference>
<dbReference type="Gene3D" id="3.10.620.30">
    <property type="match status" value="1"/>
</dbReference>
<keyword evidence="3" id="KW-1185">Reference proteome</keyword>
<dbReference type="PANTHER" id="PTHR33490:SF12">
    <property type="entry name" value="BLL5557 PROTEIN"/>
    <property type="match status" value="1"/>
</dbReference>
<dbReference type="PANTHER" id="PTHR33490">
    <property type="entry name" value="BLR5614 PROTEIN-RELATED"/>
    <property type="match status" value="1"/>
</dbReference>
<feature type="domain" description="Transglutaminase-like" evidence="1">
    <location>
        <begin position="158"/>
        <end position="218"/>
    </location>
</feature>
<dbReference type="InterPro" id="IPR038765">
    <property type="entry name" value="Papain-like_cys_pep_sf"/>
</dbReference>
<proteinExistence type="predicted"/>
<evidence type="ECO:0000313" key="3">
    <source>
        <dbReference type="Proteomes" id="UP000618591"/>
    </source>
</evidence>